<evidence type="ECO:0000256" key="1">
    <source>
        <dbReference type="SAM" id="MobiDB-lite"/>
    </source>
</evidence>
<accession>A0A370H584</accession>
<name>A0A370H584_9NOCA</name>
<feature type="region of interest" description="Disordered" evidence="1">
    <location>
        <begin position="1"/>
        <end position="100"/>
    </location>
</feature>
<evidence type="ECO:0000313" key="3">
    <source>
        <dbReference type="Proteomes" id="UP000255355"/>
    </source>
</evidence>
<feature type="region of interest" description="Disordered" evidence="1">
    <location>
        <begin position="170"/>
        <end position="192"/>
    </location>
</feature>
<gene>
    <name evidence="2" type="ORF">DFR68_10450</name>
</gene>
<keyword evidence="3" id="KW-1185">Reference proteome</keyword>
<proteinExistence type="predicted"/>
<dbReference type="AlphaFoldDB" id="A0A370H584"/>
<evidence type="ECO:0000313" key="2">
    <source>
        <dbReference type="EMBL" id="RDI51567.1"/>
    </source>
</evidence>
<feature type="region of interest" description="Disordered" evidence="1">
    <location>
        <begin position="116"/>
        <end position="156"/>
    </location>
</feature>
<dbReference type="EMBL" id="QQAZ01000004">
    <property type="protein sequence ID" value="RDI51567.1"/>
    <property type="molecule type" value="Genomic_DNA"/>
</dbReference>
<sequence length="321" mass="35250">MYRRYPYPRTSAADSPCVHPLAGMSSPKRRPRVARITVPAPRTPYKRRPGCANTHGAREQSRPPIQPRTGKHAGRRTDAHHRFTHPPHAHAPTTSPAHGARTYTRCANSWDRRYSRVPASKPGAEPMRTTASRTLHTPTHPPQAPHTVREHTRGARTVGTADTAAYRQARRAQNRCAPPLHAPSTRPRTYHKPRTRCANMHAVREQLEPPIQPRTSEQAGRGTDVRQRFTHPQHVLRTAASAARGADADAECVRGSGGARRVGRLGCRRASASSPGAAPVRGNASRTHRAFAHPLHGVRGDARGARRCAGCEELGCLQWEG</sequence>
<organism evidence="2 3">
    <name type="scientific">Nocardia mexicana</name>
    <dbReference type="NCBI Taxonomy" id="279262"/>
    <lineage>
        <taxon>Bacteria</taxon>
        <taxon>Bacillati</taxon>
        <taxon>Actinomycetota</taxon>
        <taxon>Actinomycetes</taxon>
        <taxon>Mycobacteriales</taxon>
        <taxon>Nocardiaceae</taxon>
        <taxon>Nocardia</taxon>
    </lineage>
</organism>
<comment type="caution">
    <text evidence="2">The sequence shown here is derived from an EMBL/GenBank/DDBJ whole genome shotgun (WGS) entry which is preliminary data.</text>
</comment>
<reference evidence="2 3" key="1">
    <citation type="submission" date="2018-07" db="EMBL/GenBank/DDBJ databases">
        <title>Genomic Encyclopedia of Type Strains, Phase IV (KMG-IV): sequencing the most valuable type-strain genomes for metagenomic binning, comparative biology and taxonomic classification.</title>
        <authorList>
            <person name="Goeker M."/>
        </authorList>
    </citation>
    <scope>NUCLEOTIDE SEQUENCE [LARGE SCALE GENOMIC DNA]</scope>
    <source>
        <strain evidence="2 3">DSM 44952</strain>
    </source>
</reference>
<dbReference type="Proteomes" id="UP000255355">
    <property type="component" value="Unassembled WGS sequence"/>
</dbReference>
<protein>
    <submittedName>
        <fullName evidence="2">Uncharacterized protein</fullName>
    </submittedName>
</protein>